<dbReference type="Pfam" id="PF00440">
    <property type="entry name" value="TetR_N"/>
    <property type="match status" value="1"/>
</dbReference>
<proteinExistence type="predicted"/>
<dbReference type="PANTHER" id="PTHR30055">
    <property type="entry name" value="HTH-TYPE TRANSCRIPTIONAL REGULATOR RUTR"/>
    <property type="match status" value="1"/>
</dbReference>
<evidence type="ECO:0000313" key="7">
    <source>
        <dbReference type="Proteomes" id="UP000812982"/>
    </source>
</evidence>
<evidence type="ECO:0000313" key="6">
    <source>
        <dbReference type="EMBL" id="MBU9763903.1"/>
    </source>
</evidence>
<keyword evidence="3" id="KW-0804">Transcription</keyword>
<evidence type="ECO:0000256" key="3">
    <source>
        <dbReference type="ARBA" id="ARBA00023163"/>
    </source>
</evidence>
<feature type="DNA-binding region" description="H-T-H motif" evidence="4">
    <location>
        <begin position="33"/>
        <end position="52"/>
    </location>
</feature>
<evidence type="ECO:0000259" key="5">
    <source>
        <dbReference type="PROSITE" id="PS50977"/>
    </source>
</evidence>
<organism evidence="6 7">
    <name type="scientific">[Mycobacterium] fortunisiensis</name>
    <dbReference type="NCBI Taxonomy" id="2600579"/>
    <lineage>
        <taxon>Bacteria</taxon>
        <taxon>Bacillati</taxon>
        <taxon>Actinomycetota</taxon>
        <taxon>Actinomycetes</taxon>
        <taxon>Mycobacteriales</taxon>
        <taxon>Mycobacteriaceae</taxon>
        <taxon>Mycolicibacterium</taxon>
    </lineage>
</organism>
<comment type="caution">
    <text evidence="6">The sequence shown here is derived from an EMBL/GenBank/DDBJ whole genome shotgun (WGS) entry which is preliminary data.</text>
</comment>
<dbReference type="EMBL" id="VOMB01000012">
    <property type="protein sequence ID" value="MBU9763903.1"/>
    <property type="molecule type" value="Genomic_DNA"/>
</dbReference>
<evidence type="ECO:0000256" key="2">
    <source>
        <dbReference type="ARBA" id="ARBA00023125"/>
    </source>
</evidence>
<dbReference type="PROSITE" id="PS50977">
    <property type="entry name" value="HTH_TETR_2"/>
    <property type="match status" value="1"/>
</dbReference>
<feature type="domain" description="HTH tetR-type" evidence="5">
    <location>
        <begin position="10"/>
        <end position="70"/>
    </location>
</feature>
<evidence type="ECO:0000256" key="4">
    <source>
        <dbReference type="PROSITE-ProRule" id="PRU00335"/>
    </source>
</evidence>
<gene>
    <name evidence="6" type="ORF">FR943_08615</name>
</gene>
<dbReference type="RefSeq" id="WP_217156015.1">
    <property type="nucleotide sequence ID" value="NZ_VOMB01000012.1"/>
</dbReference>
<dbReference type="InterPro" id="IPR050109">
    <property type="entry name" value="HTH-type_TetR-like_transc_reg"/>
</dbReference>
<keyword evidence="7" id="KW-1185">Reference proteome</keyword>
<reference evidence="6 7" key="1">
    <citation type="journal article" date="2021" name="Sci. Rep.">
        <title>Phenotypic and genomic hallmarks of a novel, potentially pathogenic rapidly growing Mycobacterium species related to the Mycobacterium fortuitum complex.</title>
        <authorList>
            <person name="Gharbi R."/>
            <person name="Khanna V."/>
            <person name="Frigui W."/>
            <person name="Mhenni B."/>
            <person name="Brosch R."/>
            <person name="Mardassi H."/>
        </authorList>
    </citation>
    <scope>NUCLEOTIDE SEQUENCE [LARGE SCALE GENOMIC DNA]</scope>
    <source>
        <strain evidence="6 7">TNTM28</strain>
    </source>
</reference>
<dbReference type="InterPro" id="IPR041347">
    <property type="entry name" value="MftR_C"/>
</dbReference>
<accession>A0ABS6KJZ4</accession>
<protein>
    <submittedName>
        <fullName evidence="6">TetR family transcriptional regulator</fullName>
    </submittedName>
</protein>
<dbReference type="Proteomes" id="UP000812982">
    <property type="component" value="Unassembled WGS sequence"/>
</dbReference>
<dbReference type="InterPro" id="IPR001647">
    <property type="entry name" value="HTH_TetR"/>
</dbReference>
<dbReference type="Pfam" id="PF17754">
    <property type="entry name" value="TetR_C_14"/>
    <property type="match status" value="1"/>
</dbReference>
<evidence type="ECO:0000256" key="1">
    <source>
        <dbReference type="ARBA" id="ARBA00023015"/>
    </source>
</evidence>
<sequence length="206" mass="22653">MTGLRERKKLNTRRALSDAALALMFERGLDDITREDIANRAGVSLRTFTNYFAGKYDALAYRQVERLQQSIEMLRGRPADEPLWTAITESVVAPLAADFDDVYGAENALPTRAQLVEVRKLLMIPEIRDASFRRLHDEWVTAIAERTGTDPVRDMYPRLVAAVIAAVGDVAMDAYAAADQPIPIIEVIRAGFAAVAAGLPEPGGKP</sequence>
<name>A0ABS6KJZ4_9MYCO</name>
<keyword evidence="2 4" id="KW-0238">DNA-binding</keyword>
<dbReference type="PANTHER" id="PTHR30055:SF238">
    <property type="entry name" value="MYCOFACTOCIN BIOSYNTHESIS TRANSCRIPTIONAL REGULATOR MFTR-RELATED"/>
    <property type="match status" value="1"/>
</dbReference>
<keyword evidence="1" id="KW-0805">Transcription regulation</keyword>